<dbReference type="RefSeq" id="WP_124790559.1">
    <property type="nucleotide sequence ID" value="NZ_RQYN01000044.1"/>
</dbReference>
<organism evidence="1 2">
    <name type="scientific">Tannerella forsythia</name>
    <name type="common">Bacteroides forsythus</name>
    <dbReference type="NCBI Taxonomy" id="28112"/>
    <lineage>
        <taxon>Bacteria</taxon>
        <taxon>Pseudomonadati</taxon>
        <taxon>Bacteroidota</taxon>
        <taxon>Bacteroidia</taxon>
        <taxon>Bacteroidales</taxon>
        <taxon>Tannerellaceae</taxon>
        <taxon>Tannerella</taxon>
    </lineage>
</organism>
<evidence type="ECO:0008006" key="3">
    <source>
        <dbReference type="Google" id="ProtNLM"/>
    </source>
</evidence>
<evidence type="ECO:0000313" key="1">
    <source>
        <dbReference type="EMBL" id="RRD72787.1"/>
    </source>
</evidence>
<dbReference type="EMBL" id="RQYN01000044">
    <property type="protein sequence ID" value="RRD72787.1"/>
    <property type="molecule type" value="Genomic_DNA"/>
</dbReference>
<protein>
    <recommendedName>
        <fullName evidence="3">Transposase</fullName>
    </recommendedName>
</protein>
<sequence length="85" mass="9916">MEQVECRFVNQKPADTNEIIEKGHGRIETRKCEIITDLRFVNGRENWKSLKTIIKITATRDTGKKQEPEIRYYISSAMDDAKTDL</sequence>
<gene>
    <name evidence="1" type="ORF">EII41_10625</name>
</gene>
<comment type="caution">
    <text evidence="1">The sequence shown here is derived from an EMBL/GenBank/DDBJ whole genome shotgun (WGS) entry which is preliminary data.</text>
</comment>
<evidence type="ECO:0000313" key="2">
    <source>
        <dbReference type="Proteomes" id="UP000279860"/>
    </source>
</evidence>
<proteinExistence type="predicted"/>
<dbReference type="Proteomes" id="UP000279860">
    <property type="component" value="Unassembled WGS sequence"/>
</dbReference>
<accession>A0A3P1YQE4</accession>
<dbReference type="AlphaFoldDB" id="A0A3P1YQE4"/>
<reference evidence="1 2" key="1">
    <citation type="submission" date="2018-11" db="EMBL/GenBank/DDBJ databases">
        <title>Genomes From Bacteria Associated with the Canine Oral Cavity: a Test Case for Automated Genome-Based Taxonomic Assignment.</title>
        <authorList>
            <person name="Coil D.A."/>
            <person name="Jospin G."/>
            <person name="Darling A.E."/>
            <person name="Wallis C."/>
            <person name="Davis I.J."/>
            <person name="Harris S."/>
            <person name="Eisen J.A."/>
            <person name="Holcombe L.J."/>
            <person name="O'Flynn C."/>
        </authorList>
    </citation>
    <scope>NUCLEOTIDE SEQUENCE [LARGE SCALE GENOMIC DNA]</scope>
    <source>
        <strain evidence="1 2">OH1426_COT-023</strain>
    </source>
</reference>
<name>A0A3P1YQE4_TANFO</name>